<keyword evidence="4" id="KW-1185">Reference proteome</keyword>
<protein>
    <recommendedName>
        <fullName evidence="5">17 kDa surface antigen</fullName>
    </recommendedName>
</protein>
<dbReference type="EMBL" id="JAMOIM010000024">
    <property type="protein sequence ID" value="MCW6511303.1"/>
    <property type="molecule type" value="Genomic_DNA"/>
</dbReference>
<evidence type="ECO:0000313" key="3">
    <source>
        <dbReference type="EMBL" id="MCW6511303.1"/>
    </source>
</evidence>
<evidence type="ECO:0000256" key="1">
    <source>
        <dbReference type="SAM" id="MobiDB-lite"/>
    </source>
</evidence>
<gene>
    <name evidence="3" type="ORF">M8523_25270</name>
</gene>
<keyword evidence="2" id="KW-0732">Signal</keyword>
<feature type="compositionally biased region" description="Basic and acidic residues" evidence="1">
    <location>
        <begin position="34"/>
        <end position="72"/>
    </location>
</feature>
<feature type="region of interest" description="Disordered" evidence="1">
    <location>
        <begin position="29"/>
        <end position="73"/>
    </location>
</feature>
<feature type="chain" id="PRO_5041270585" description="17 kDa surface antigen" evidence="2">
    <location>
        <begin position="28"/>
        <end position="122"/>
    </location>
</feature>
<organism evidence="3 4">
    <name type="scientific">Lichenifustis flavocetrariae</name>
    <dbReference type="NCBI Taxonomy" id="2949735"/>
    <lineage>
        <taxon>Bacteria</taxon>
        <taxon>Pseudomonadati</taxon>
        <taxon>Pseudomonadota</taxon>
        <taxon>Alphaproteobacteria</taxon>
        <taxon>Hyphomicrobiales</taxon>
        <taxon>Lichenihabitantaceae</taxon>
        <taxon>Lichenifustis</taxon>
    </lineage>
</organism>
<proteinExistence type="predicted"/>
<reference evidence="3" key="1">
    <citation type="submission" date="2022-05" db="EMBL/GenBank/DDBJ databases">
        <authorList>
            <person name="Pankratov T."/>
        </authorList>
    </citation>
    <scope>NUCLEOTIDE SEQUENCE</scope>
    <source>
        <strain evidence="3">BP6-180914</strain>
    </source>
</reference>
<dbReference type="RefSeq" id="WP_282587682.1">
    <property type="nucleotide sequence ID" value="NZ_JAMOIM010000024.1"/>
</dbReference>
<accession>A0AA41Z6B3</accession>
<evidence type="ECO:0000313" key="4">
    <source>
        <dbReference type="Proteomes" id="UP001165667"/>
    </source>
</evidence>
<name>A0AA41Z6B3_9HYPH</name>
<comment type="caution">
    <text evidence="3">The sequence shown here is derived from an EMBL/GenBank/DDBJ whole genome shotgun (WGS) entry which is preliminary data.</text>
</comment>
<feature type="signal peptide" evidence="2">
    <location>
        <begin position="1"/>
        <end position="27"/>
    </location>
</feature>
<evidence type="ECO:0008006" key="5">
    <source>
        <dbReference type="Google" id="ProtNLM"/>
    </source>
</evidence>
<dbReference type="AlphaFoldDB" id="A0AA41Z6B3"/>
<evidence type="ECO:0000256" key="2">
    <source>
        <dbReference type="SAM" id="SignalP"/>
    </source>
</evidence>
<sequence length="122" mass="13189">MTTIVKMLRGVAIVTATLAPLASAAHAQDYEGDPAYHRPMDDGDQRFRRRHDDRDQGDQGRDNGSRRQRGDDAADIAAGVIGGLAGSAAANNAYGSGCHFERRPVLNEDGDVIGRRRVRVCD</sequence>
<dbReference type="Proteomes" id="UP001165667">
    <property type="component" value="Unassembled WGS sequence"/>
</dbReference>